<accession>A0A4S8KGY7</accession>
<dbReference type="EMBL" id="PYDT01000001">
    <property type="protein sequence ID" value="THU74388.1"/>
    <property type="molecule type" value="Genomic_DNA"/>
</dbReference>
<keyword evidence="3" id="KW-1185">Reference proteome</keyword>
<comment type="caution">
    <text evidence="2">The sequence shown here is derived from an EMBL/GenBank/DDBJ whole genome shotgun (WGS) entry which is preliminary data.</text>
</comment>
<gene>
    <name evidence="2" type="ORF">C4D60_Mb04t32810</name>
</gene>
<name>A0A4S8KGY7_MUSBA</name>
<proteinExistence type="predicted"/>
<feature type="region of interest" description="Disordered" evidence="1">
    <location>
        <begin position="16"/>
        <end position="42"/>
    </location>
</feature>
<evidence type="ECO:0000313" key="3">
    <source>
        <dbReference type="Proteomes" id="UP000317650"/>
    </source>
</evidence>
<evidence type="ECO:0000313" key="2">
    <source>
        <dbReference type="EMBL" id="THU74388.1"/>
    </source>
</evidence>
<reference evidence="2 3" key="1">
    <citation type="journal article" date="2019" name="Nat. Plants">
        <title>Genome sequencing of Musa balbisiana reveals subgenome evolution and function divergence in polyploid bananas.</title>
        <authorList>
            <person name="Yao X."/>
        </authorList>
    </citation>
    <scope>NUCLEOTIDE SEQUENCE [LARGE SCALE GENOMIC DNA]</scope>
    <source>
        <strain evidence="3">cv. DH-PKW</strain>
        <tissue evidence="2">Leaves</tissue>
    </source>
</reference>
<evidence type="ECO:0000256" key="1">
    <source>
        <dbReference type="SAM" id="MobiDB-lite"/>
    </source>
</evidence>
<dbReference type="AlphaFoldDB" id="A0A4S8KGY7"/>
<organism evidence="2 3">
    <name type="scientific">Musa balbisiana</name>
    <name type="common">Banana</name>
    <dbReference type="NCBI Taxonomy" id="52838"/>
    <lineage>
        <taxon>Eukaryota</taxon>
        <taxon>Viridiplantae</taxon>
        <taxon>Streptophyta</taxon>
        <taxon>Embryophyta</taxon>
        <taxon>Tracheophyta</taxon>
        <taxon>Spermatophyta</taxon>
        <taxon>Magnoliopsida</taxon>
        <taxon>Liliopsida</taxon>
        <taxon>Zingiberales</taxon>
        <taxon>Musaceae</taxon>
        <taxon>Musa</taxon>
    </lineage>
</organism>
<dbReference type="Proteomes" id="UP000317650">
    <property type="component" value="Chromosome 4"/>
</dbReference>
<sequence length="98" mass="11228">MADVVVALDHVASQPYIPEPDSKIKTSPSPPPGEVNESSYDGQRRMYLTKQLRALLEEPAVSKQMINAENIYEHLELCGLKEFDLFIQGEFPWHHFEE</sequence>
<protein>
    <submittedName>
        <fullName evidence="2">Uncharacterized protein</fullName>
    </submittedName>
</protein>